<evidence type="ECO:0000313" key="3">
    <source>
        <dbReference type="Proteomes" id="UP001460270"/>
    </source>
</evidence>
<proteinExistence type="predicted"/>
<gene>
    <name evidence="2" type="ORF">WMY93_020985</name>
</gene>
<feature type="compositionally biased region" description="Basic and acidic residues" evidence="1">
    <location>
        <begin position="41"/>
        <end position="53"/>
    </location>
</feature>
<reference evidence="3" key="1">
    <citation type="submission" date="2024-04" db="EMBL/GenBank/DDBJ databases">
        <title>Salinicola lusitanus LLJ914,a marine bacterium isolated from the Okinawa Trough.</title>
        <authorList>
            <person name="Li J."/>
        </authorList>
    </citation>
    <scope>NUCLEOTIDE SEQUENCE [LARGE SCALE GENOMIC DNA]</scope>
</reference>
<sequence length="190" mass="21805">MDSAKLQKSVCATTRNGPTHGALPRLQSPLGVEKSWQVNKNDTKPSPDIEKTLKTKPTKMEQPVKVQERPESSTSDQDSKFLQLKRSVLFHPRREFTHSMLLRLRDLEKASTCSEWKDSWKMVKHRIRTSQRQRLVQLKPFEEIDKKNGRTLGNVSIRPLVKIQKCGSRIGPPLPKSESIEQESITILLQ</sequence>
<feature type="region of interest" description="Disordered" evidence="1">
    <location>
        <begin position="1"/>
        <end position="79"/>
    </location>
</feature>
<protein>
    <submittedName>
        <fullName evidence="2">Uncharacterized protein</fullName>
    </submittedName>
</protein>
<dbReference type="AlphaFoldDB" id="A0AAW0NCL5"/>
<organism evidence="2 3">
    <name type="scientific">Mugilogobius chulae</name>
    <name type="common">yellowstripe goby</name>
    <dbReference type="NCBI Taxonomy" id="88201"/>
    <lineage>
        <taxon>Eukaryota</taxon>
        <taxon>Metazoa</taxon>
        <taxon>Chordata</taxon>
        <taxon>Craniata</taxon>
        <taxon>Vertebrata</taxon>
        <taxon>Euteleostomi</taxon>
        <taxon>Actinopterygii</taxon>
        <taxon>Neopterygii</taxon>
        <taxon>Teleostei</taxon>
        <taxon>Neoteleostei</taxon>
        <taxon>Acanthomorphata</taxon>
        <taxon>Gobiaria</taxon>
        <taxon>Gobiiformes</taxon>
        <taxon>Gobioidei</taxon>
        <taxon>Gobiidae</taxon>
        <taxon>Gobionellinae</taxon>
        <taxon>Mugilogobius</taxon>
    </lineage>
</organism>
<evidence type="ECO:0000313" key="2">
    <source>
        <dbReference type="EMBL" id="KAK7895660.1"/>
    </source>
</evidence>
<dbReference type="Proteomes" id="UP001460270">
    <property type="component" value="Unassembled WGS sequence"/>
</dbReference>
<comment type="caution">
    <text evidence="2">The sequence shown here is derived from an EMBL/GenBank/DDBJ whole genome shotgun (WGS) entry which is preliminary data.</text>
</comment>
<name>A0AAW0NCL5_9GOBI</name>
<accession>A0AAW0NCL5</accession>
<evidence type="ECO:0000256" key="1">
    <source>
        <dbReference type="SAM" id="MobiDB-lite"/>
    </source>
</evidence>
<dbReference type="EMBL" id="JBBPFD010000015">
    <property type="protein sequence ID" value="KAK7895660.1"/>
    <property type="molecule type" value="Genomic_DNA"/>
</dbReference>
<keyword evidence="3" id="KW-1185">Reference proteome</keyword>